<evidence type="ECO:0000313" key="2">
    <source>
        <dbReference type="EMBL" id="CAI2381302.1"/>
    </source>
</evidence>
<gene>
    <name evidence="2" type="ORF">ECRASSUSDP1_LOCUS22754</name>
</gene>
<feature type="region of interest" description="Disordered" evidence="1">
    <location>
        <begin position="1"/>
        <end position="45"/>
    </location>
</feature>
<sequence>MEDEETKQELEDGEKEENPSPELVKAPSGIPGLGADQDEEGNKIENQEIRFIFNPNRDKFPEKPYYEDGNPELYTDEKLAKRKALKEDVDVQNVIREFMTISFSFNPHKIIRRDEYFQKFIKIGQILRPNTEAEELQNLVKKDYENDNEGKTEDTIDEDKLYDSLFELADLWCPNIDAKEYVDFFNALKFKFRYDGQNNSSAYGPMHT</sequence>
<reference evidence="2" key="1">
    <citation type="submission" date="2023-07" db="EMBL/GenBank/DDBJ databases">
        <authorList>
            <consortium name="AG Swart"/>
            <person name="Singh M."/>
            <person name="Singh A."/>
            <person name="Seah K."/>
            <person name="Emmerich C."/>
        </authorList>
    </citation>
    <scope>NUCLEOTIDE SEQUENCE</scope>
    <source>
        <strain evidence="2">DP1</strain>
    </source>
</reference>
<dbReference type="Proteomes" id="UP001295684">
    <property type="component" value="Unassembled WGS sequence"/>
</dbReference>
<accession>A0AAD1Y0V1</accession>
<dbReference type="EMBL" id="CAMPGE010023350">
    <property type="protein sequence ID" value="CAI2381302.1"/>
    <property type="molecule type" value="Genomic_DNA"/>
</dbReference>
<proteinExistence type="predicted"/>
<keyword evidence="3" id="KW-1185">Reference proteome</keyword>
<feature type="compositionally biased region" description="Acidic residues" evidence="1">
    <location>
        <begin position="1"/>
        <end position="15"/>
    </location>
</feature>
<comment type="caution">
    <text evidence="2">The sequence shown here is derived from an EMBL/GenBank/DDBJ whole genome shotgun (WGS) entry which is preliminary data.</text>
</comment>
<evidence type="ECO:0000313" key="3">
    <source>
        <dbReference type="Proteomes" id="UP001295684"/>
    </source>
</evidence>
<dbReference type="AlphaFoldDB" id="A0AAD1Y0V1"/>
<name>A0AAD1Y0V1_EUPCR</name>
<evidence type="ECO:0000256" key="1">
    <source>
        <dbReference type="SAM" id="MobiDB-lite"/>
    </source>
</evidence>
<protein>
    <submittedName>
        <fullName evidence="2">Uncharacterized protein</fullName>
    </submittedName>
</protein>
<organism evidence="2 3">
    <name type="scientific">Euplotes crassus</name>
    <dbReference type="NCBI Taxonomy" id="5936"/>
    <lineage>
        <taxon>Eukaryota</taxon>
        <taxon>Sar</taxon>
        <taxon>Alveolata</taxon>
        <taxon>Ciliophora</taxon>
        <taxon>Intramacronucleata</taxon>
        <taxon>Spirotrichea</taxon>
        <taxon>Hypotrichia</taxon>
        <taxon>Euplotida</taxon>
        <taxon>Euplotidae</taxon>
        <taxon>Moneuplotes</taxon>
    </lineage>
</organism>